<evidence type="ECO:0000259" key="10">
    <source>
        <dbReference type="Pfam" id="PF15913"/>
    </source>
</evidence>
<dbReference type="GeneTree" id="ENSGT00940000159194"/>
<keyword evidence="9" id="KW-0325">Glycoprotein</keyword>
<dbReference type="InterPro" id="IPR006212">
    <property type="entry name" value="Furin_repeat"/>
</dbReference>
<accession>S4RZP0</accession>
<evidence type="ECO:0000313" key="11">
    <source>
        <dbReference type="Ensembl" id="ENSPMAP00000010681.1"/>
    </source>
</evidence>
<evidence type="ECO:0000256" key="7">
    <source>
        <dbReference type="ARBA" id="ARBA00022729"/>
    </source>
</evidence>
<evidence type="ECO:0000256" key="6">
    <source>
        <dbReference type="ARBA" id="ARBA00022687"/>
    </source>
</evidence>
<dbReference type="GO" id="GO:0016055">
    <property type="term" value="P:Wnt signaling pathway"/>
    <property type="evidence" value="ECO:0007669"/>
    <property type="project" value="UniProtKB-KW"/>
</dbReference>
<dbReference type="SUPFAM" id="SSF57184">
    <property type="entry name" value="Growth factor receptor domain"/>
    <property type="match status" value="1"/>
</dbReference>
<evidence type="ECO:0000256" key="2">
    <source>
        <dbReference type="ARBA" id="ARBA00007308"/>
    </source>
</evidence>
<evidence type="ECO:0000256" key="4">
    <source>
        <dbReference type="ARBA" id="ARBA00022606"/>
    </source>
</evidence>
<dbReference type="PANTHER" id="PTHR46987">
    <property type="entry name" value="NEUROHYPOPHYSIAL HORMONES, N-TERMINAL DOMAIN CONTAINING PROTEIN"/>
    <property type="match status" value="1"/>
</dbReference>
<evidence type="ECO:0000256" key="5">
    <source>
        <dbReference type="ARBA" id="ARBA00022674"/>
    </source>
</evidence>
<keyword evidence="6" id="KW-0879">Wnt signaling pathway</keyword>
<dbReference type="Pfam" id="PF15913">
    <property type="entry name" value="Furin-like_2"/>
    <property type="match status" value="1"/>
</dbReference>
<feature type="domain" description="R-spondin Fu-CRD" evidence="10">
    <location>
        <begin position="5"/>
        <end position="52"/>
    </location>
</feature>
<evidence type="ECO:0000256" key="1">
    <source>
        <dbReference type="ARBA" id="ARBA00004613"/>
    </source>
</evidence>
<dbReference type="PANTHER" id="PTHR46987:SF7">
    <property type="entry name" value="TNFR-CYS DOMAIN-CONTAINING PROTEIN"/>
    <property type="match status" value="1"/>
</dbReference>
<reference evidence="11" key="1">
    <citation type="submission" date="2025-08" db="UniProtKB">
        <authorList>
            <consortium name="Ensembl"/>
        </authorList>
    </citation>
    <scope>IDENTIFICATION</scope>
</reference>
<dbReference type="InterPro" id="IPR043601">
    <property type="entry name" value="Rspo_Fu-CRD_dom"/>
</dbReference>
<dbReference type="OMA" id="FTECKVD"/>
<dbReference type="InterPro" id="IPR036383">
    <property type="entry name" value="TSP1_rpt_sf"/>
</dbReference>
<keyword evidence="5" id="KW-0358">Heparin-binding</keyword>
<evidence type="ECO:0000256" key="9">
    <source>
        <dbReference type="ARBA" id="ARBA00023180"/>
    </source>
</evidence>
<evidence type="ECO:0000256" key="8">
    <source>
        <dbReference type="ARBA" id="ARBA00023157"/>
    </source>
</evidence>
<dbReference type="CDD" id="cd00064">
    <property type="entry name" value="FU"/>
    <property type="match status" value="1"/>
</dbReference>
<dbReference type="PROSITE" id="PS50092">
    <property type="entry name" value="TSP1"/>
    <property type="match status" value="1"/>
</dbReference>
<keyword evidence="3" id="KW-0964">Secreted</keyword>
<keyword evidence="7" id="KW-0732">Signal</keyword>
<dbReference type="Ensembl" id="ENSPMAT00000010727.1">
    <property type="protein sequence ID" value="ENSPMAP00000010681.1"/>
    <property type="gene ID" value="ENSPMAG00000009716.1"/>
</dbReference>
<dbReference type="Gene3D" id="2.10.220.10">
    <property type="entry name" value="Hormone Receptor, Insulin-like Growth Factor Receptor 1, Chain A, domain 2"/>
    <property type="match status" value="1"/>
</dbReference>
<dbReference type="Gene3D" id="2.20.100.10">
    <property type="entry name" value="Thrombospondin type-1 (TSP1) repeat"/>
    <property type="match status" value="1"/>
</dbReference>
<reference evidence="11" key="2">
    <citation type="submission" date="2025-09" db="UniProtKB">
        <authorList>
            <consortium name="Ensembl"/>
        </authorList>
    </citation>
    <scope>IDENTIFICATION</scope>
</reference>
<dbReference type="GO" id="GO:0005576">
    <property type="term" value="C:extracellular region"/>
    <property type="evidence" value="ECO:0007669"/>
    <property type="project" value="UniProtKB-SubCell"/>
</dbReference>
<evidence type="ECO:0000256" key="3">
    <source>
        <dbReference type="ARBA" id="ARBA00022525"/>
    </source>
</evidence>
<protein>
    <submittedName>
        <fullName evidence="11">R-spondin 2</fullName>
    </submittedName>
</protein>
<dbReference type="InterPro" id="IPR009030">
    <property type="entry name" value="Growth_fac_rcpt_cys_sf"/>
</dbReference>
<dbReference type="GO" id="GO:0008201">
    <property type="term" value="F:heparin binding"/>
    <property type="evidence" value="ECO:0007669"/>
    <property type="project" value="UniProtKB-KW"/>
</dbReference>
<dbReference type="InterPro" id="IPR000884">
    <property type="entry name" value="TSP1_rpt"/>
</dbReference>
<keyword evidence="4" id="KW-0716">Sensory transduction</keyword>
<sequence>LSYFTECKVDNCEMCFSNTFCTKCTEGYYLHKGKCYNTCPEGFSTANQTMECTSVVHCKVGPWAEWGTCTKQGRTCGFKWGQALRSRHINQLPSPDGRACPQTLETRRCRAPLRFCPGDGETSPA</sequence>
<organism evidence="11">
    <name type="scientific">Petromyzon marinus</name>
    <name type="common">Sea lamprey</name>
    <dbReference type="NCBI Taxonomy" id="7757"/>
    <lineage>
        <taxon>Eukaryota</taxon>
        <taxon>Metazoa</taxon>
        <taxon>Chordata</taxon>
        <taxon>Craniata</taxon>
        <taxon>Vertebrata</taxon>
        <taxon>Cyclostomata</taxon>
        <taxon>Hyperoartia</taxon>
        <taxon>Petromyzontiformes</taxon>
        <taxon>Petromyzontidae</taxon>
        <taxon>Petromyzon</taxon>
    </lineage>
</organism>
<name>S4RZP0_PETMA</name>
<dbReference type="HOGENOM" id="CLU_064219_3_2_1"/>
<comment type="subcellular location">
    <subcellularLocation>
        <location evidence="1">Secreted</location>
    </subcellularLocation>
</comment>
<keyword evidence="8" id="KW-1015">Disulfide bond</keyword>
<comment type="similarity">
    <text evidence="2">Belongs to the R-spondin family.</text>
</comment>
<proteinExistence type="inferred from homology"/>
<dbReference type="AlphaFoldDB" id="S4RZP0"/>
<dbReference type="InterPro" id="IPR051514">
    <property type="entry name" value="R-spondin"/>
</dbReference>